<gene>
    <name evidence="2" type="ORF">GIB67_042249</name>
</gene>
<organism evidence="2 3">
    <name type="scientific">Kingdonia uniflora</name>
    <dbReference type="NCBI Taxonomy" id="39325"/>
    <lineage>
        <taxon>Eukaryota</taxon>
        <taxon>Viridiplantae</taxon>
        <taxon>Streptophyta</taxon>
        <taxon>Embryophyta</taxon>
        <taxon>Tracheophyta</taxon>
        <taxon>Spermatophyta</taxon>
        <taxon>Magnoliopsida</taxon>
        <taxon>Ranunculales</taxon>
        <taxon>Circaeasteraceae</taxon>
        <taxon>Kingdonia</taxon>
    </lineage>
</organism>
<evidence type="ECO:0000313" key="3">
    <source>
        <dbReference type="Proteomes" id="UP000541444"/>
    </source>
</evidence>
<reference evidence="2 3" key="1">
    <citation type="journal article" date="2020" name="IScience">
        <title>Genome Sequencing of the Endangered Kingdonia uniflora (Circaeasteraceae, Ranunculales) Reveals Potential Mechanisms of Evolutionary Specialization.</title>
        <authorList>
            <person name="Sun Y."/>
            <person name="Deng T."/>
            <person name="Zhang A."/>
            <person name="Moore M.J."/>
            <person name="Landis J.B."/>
            <person name="Lin N."/>
            <person name="Zhang H."/>
            <person name="Zhang X."/>
            <person name="Huang J."/>
            <person name="Zhang X."/>
            <person name="Sun H."/>
            <person name="Wang H."/>
        </authorList>
    </citation>
    <scope>NUCLEOTIDE SEQUENCE [LARGE SCALE GENOMIC DNA]</scope>
    <source>
        <strain evidence="2">TB1705</strain>
        <tissue evidence="2">Leaf</tissue>
    </source>
</reference>
<evidence type="ECO:0000313" key="2">
    <source>
        <dbReference type="EMBL" id="KAF6140836.1"/>
    </source>
</evidence>
<accession>A0A7J7LDV2</accession>
<sequence length="183" mass="20604">MGHLWFQTANDTIPLGYLATVADLDEAAQYDWGSAILASLYHVSEIEEVLTAKLLSRKRMPLQVPNGNCEYNLEDRCWRLPVDRFPEDGNIDMFKPTALRVESTRDAQRLQELTDEVATLRSHLDSADNQLYVHDLHLRKGHDVRVVPLPVGGGVRTRQCGYGPRTREGGTSRRGWGTGDDSE</sequence>
<protein>
    <submittedName>
        <fullName evidence="2">Uncharacterized protein</fullName>
    </submittedName>
</protein>
<dbReference type="Proteomes" id="UP000541444">
    <property type="component" value="Unassembled WGS sequence"/>
</dbReference>
<dbReference type="EMBL" id="JACGCM010002347">
    <property type="protein sequence ID" value="KAF6140836.1"/>
    <property type="molecule type" value="Genomic_DNA"/>
</dbReference>
<feature type="region of interest" description="Disordered" evidence="1">
    <location>
        <begin position="157"/>
        <end position="183"/>
    </location>
</feature>
<keyword evidence="3" id="KW-1185">Reference proteome</keyword>
<name>A0A7J7LDV2_9MAGN</name>
<proteinExistence type="predicted"/>
<evidence type="ECO:0000256" key="1">
    <source>
        <dbReference type="SAM" id="MobiDB-lite"/>
    </source>
</evidence>
<dbReference type="AlphaFoldDB" id="A0A7J7LDV2"/>
<comment type="caution">
    <text evidence="2">The sequence shown here is derived from an EMBL/GenBank/DDBJ whole genome shotgun (WGS) entry which is preliminary data.</text>
</comment>